<gene>
    <name evidence="2" type="ORF">SAMN02927928_2708</name>
</gene>
<sequence>MATTAQQMRAFTGLSLFSAGFRPFYLFAATWSALMVPLWIWIYSGGQTVALRIDVAWHAHEMLFGYICGIIAGFLLTAVPNWTGRLPVTGVPLALLFGLWAIGRLAMLSPAHDGLTAALADSAFLCVFAVVIWREILTGKNWRNLQVAVMVSLLALANIAFHSGETQVTIRLALGVILTLVALIGGRIIPSFTTNWLKKAGMALMPPAFNRRDLLVMVMTAVALLGWGLVPASPWSGGALLAAGGLNGWRLSRWRGLATRKEPLLWILHVGYAWLVIGLVLLGLAALGQAVNPPGAVPMQAGLHALTAGAIGVMTLAVMTRSSLGHTGRPLTAGRGTLIIYLLVNAAALVRVGAALVPQVYMSGLILSAMLWMAAFGGFVLVYGPRLVTARRRA</sequence>
<keyword evidence="1" id="KW-1133">Transmembrane helix</keyword>
<evidence type="ECO:0000313" key="3">
    <source>
        <dbReference type="Proteomes" id="UP000199150"/>
    </source>
</evidence>
<feature type="transmembrane region" description="Helical" evidence="1">
    <location>
        <begin position="170"/>
        <end position="192"/>
    </location>
</feature>
<feature type="transmembrane region" description="Helical" evidence="1">
    <location>
        <begin position="363"/>
        <end position="384"/>
    </location>
</feature>
<dbReference type="RefSeq" id="WP_090648896.1">
    <property type="nucleotide sequence ID" value="NZ_CBCRYE010000002.1"/>
</dbReference>
<dbReference type="InterPro" id="IPR010266">
    <property type="entry name" value="NnrS"/>
</dbReference>
<feature type="transmembrane region" description="Helical" evidence="1">
    <location>
        <begin position="235"/>
        <end position="252"/>
    </location>
</feature>
<dbReference type="AlphaFoldDB" id="A0A1G4SHC8"/>
<accession>A0A1G4SHC8</accession>
<keyword evidence="1" id="KW-0472">Membrane</keyword>
<reference evidence="3" key="1">
    <citation type="submission" date="2016-10" db="EMBL/GenBank/DDBJ databases">
        <authorList>
            <person name="Varghese N."/>
            <person name="Submissions S."/>
        </authorList>
    </citation>
    <scope>NUCLEOTIDE SEQUENCE [LARGE SCALE GENOMIC DNA]</scope>
    <source>
        <strain evidence="3">CGMCC 1.3431</strain>
    </source>
</reference>
<dbReference type="OrthoDB" id="9770040at2"/>
<feature type="transmembrane region" description="Helical" evidence="1">
    <location>
        <begin position="62"/>
        <end position="79"/>
    </location>
</feature>
<feature type="transmembrane region" description="Helical" evidence="1">
    <location>
        <begin position="299"/>
        <end position="318"/>
    </location>
</feature>
<keyword evidence="1" id="KW-0812">Transmembrane</keyword>
<organism evidence="2 3">
    <name type="scientific">Asticcacaulis taihuensis</name>
    <dbReference type="NCBI Taxonomy" id="260084"/>
    <lineage>
        <taxon>Bacteria</taxon>
        <taxon>Pseudomonadati</taxon>
        <taxon>Pseudomonadota</taxon>
        <taxon>Alphaproteobacteria</taxon>
        <taxon>Caulobacterales</taxon>
        <taxon>Caulobacteraceae</taxon>
        <taxon>Asticcacaulis</taxon>
    </lineage>
</organism>
<feature type="transmembrane region" description="Helical" evidence="1">
    <location>
        <begin position="145"/>
        <end position="164"/>
    </location>
</feature>
<dbReference type="Proteomes" id="UP000199150">
    <property type="component" value="Unassembled WGS sequence"/>
</dbReference>
<keyword evidence="3" id="KW-1185">Reference proteome</keyword>
<feature type="transmembrane region" description="Helical" evidence="1">
    <location>
        <begin position="24"/>
        <end position="42"/>
    </location>
</feature>
<proteinExistence type="predicted"/>
<dbReference type="STRING" id="260084.SAMN02927928_2708"/>
<evidence type="ECO:0000313" key="2">
    <source>
        <dbReference type="EMBL" id="SCW68622.1"/>
    </source>
</evidence>
<feature type="transmembrane region" description="Helical" evidence="1">
    <location>
        <begin position="86"/>
        <end position="103"/>
    </location>
</feature>
<feature type="transmembrane region" description="Helical" evidence="1">
    <location>
        <begin position="338"/>
        <end position="357"/>
    </location>
</feature>
<feature type="transmembrane region" description="Helical" evidence="1">
    <location>
        <begin position="115"/>
        <end position="133"/>
    </location>
</feature>
<name>A0A1G4SHC8_9CAUL</name>
<evidence type="ECO:0000256" key="1">
    <source>
        <dbReference type="SAM" id="Phobius"/>
    </source>
</evidence>
<feature type="transmembrane region" description="Helical" evidence="1">
    <location>
        <begin position="264"/>
        <end position="287"/>
    </location>
</feature>
<protein>
    <submittedName>
        <fullName evidence="2">Uncharacterized protein involved in response to NO</fullName>
    </submittedName>
</protein>
<feature type="transmembrane region" description="Helical" evidence="1">
    <location>
        <begin position="213"/>
        <end position="229"/>
    </location>
</feature>
<dbReference type="EMBL" id="FMTS01000004">
    <property type="protein sequence ID" value="SCW68622.1"/>
    <property type="molecule type" value="Genomic_DNA"/>
</dbReference>
<dbReference type="Pfam" id="PF05940">
    <property type="entry name" value="NnrS"/>
    <property type="match status" value="1"/>
</dbReference>